<sequence>MNGSKGDFLEIDEQWQSRPRGGRKRKCPSIGSICRKRIVSPERASTLMYNVLRNMMQAEFCWWDEIE</sequence>
<protein>
    <submittedName>
        <fullName evidence="2">Uncharacterized protein</fullName>
    </submittedName>
</protein>
<evidence type="ECO:0000256" key="1">
    <source>
        <dbReference type="SAM" id="MobiDB-lite"/>
    </source>
</evidence>
<accession>A0A8J5FY27</accession>
<dbReference type="EMBL" id="JACMSC010000015">
    <property type="protein sequence ID" value="KAG6487796.1"/>
    <property type="molecule type" value="Genomic_DNA"/>
</dbReference>
<gene>
    <name evidence="2" type="ORF">ZIOFF_056403</name>
</gene>
<keyword evidence="3" id="KW-1185">Reference proteome</keyword>
<comment type="caution">
    <text evidence="2">The sequence shown here is derived from an EMBL/GenBank/DDBJ whole genome shotgun (WGS) entry which is preliminary data.</text>
</comment>
<reference evidence="2 3" key="1">
    <citation type="submission" date="2020-08" db="EMBL/GenBank/DDBJ databases">
        <title>Plant Genome Project.</title>
        <authorList>
            <person name="Zhang R.-G."/>
        </authorList>
    </citation>
    <scope>NUCLEOTIDE SEQUENCE [LARGE SCALE GENOMIC DNA]</scope>
    <source>
        <tissue evidence="2">Rhizome</tissue>
    </source>
</reference>
<proteinExistence type="predicted"/>
<evidence type="ECO:0000313" key="3">
    <source>
        <dbReference type="Proteomes" id="UP000734854"/>
    </source>
</evidence>
<dbReference type="Proteomes" id="UP000734854">
    <property type="component" value="Unassembled WGS sequence"/>
</dbReference>
<feature type="region of interest" description="Disordered" evidence="1">
    <location>
        <begin position="1"/>
        <end position="27"/>
    </location>
</feature>
<evidence type="ECO:0000313" key="2">
    <source>
        <dbReference type="EMBL" id="KAG6487796.1"/>
    </source>
</evidence>
<organism evidence="2 3">
    <name type="scientific">Zingiber officinale</name>
    <name type="common">Ginger</name>
    <name type="synonym">Amomum zingiber</name>
    <dbReference type="NCBI Taxonomy" id="94328"/>
    <lineage>
        <taxon>Eukaryota</taxon>
        <taxon>Viridiplantae</taxon>
        <taxon>Streptophyta</taxon>
        <taxon>Embryophyta</taxon>
        <taxon>Tracheophyta</taxon>
        <taxon>Spermatophyta</taxon>
        <taxon>Magnoliopsida</taxon>
        <taxon>Liliopsida</taxon>
        <taxon>Zingiberales</taxon>
        <taxon>Zingiberaceae</taxon>
        <taxon>Zingiber</taxon>
    </lineage>
</organism>
<dbReference type="AlphaFoldDB" id="A0A8J5FY27"/>
<name>A0A8J5FY27_ZINOF</name>